<dbReference type="SUPFAM" id="SSF57716">
    <property type="entry name" value="Glucocorticoid receptor-like (DNA-binding domain)"/>
    <property type="match status" value="1"/>
</dbReference>
<evidence type="ECO:0000256" key="5">
    <source>
        <dbReference type="ARBA" id="ARBA00022833"/>
    </source>
</evidence>
<evidence type="ECO:0000259" key="10">
    <source>
        <dbReference type="PROSITE" id="PS50157"/>
    </source>
</evidence>
<dbReference type="PROSITE" id="PS00028">
    <property type="entry name" value="ZINC_FINGER_C2H2_1"/>
    <property type="match status" value="7"/>
</dbReference>
<evidence type="ECO:0000256" key="7">
    <source>
        <dbReference type="PROSITE-ProRule" id="PRU00042"/>
    </source>
</evidence>
<keyword evidence="2 8" id="KW-0479">Metal-binding</keyword>
<accession>A0A6J2YYS5</accession>
<dbReference type="SUPFAM" id="SSF57667">
    <property type="entry name" value="beta-beta-alpha zinc fingers"/>
    <property type="match status" value="4"/>
</dbReference>
<feature type="region of interest" description="Disordered" evidence="9">
    <location>
        <begin position="111"/>
        <end position="197"/>
    </location>
</feature>
<dbReference type="PANTHER" id="PTHR23226">
    <property type="entry name" value="ZINC FINGER AND SCAN DOMAIN-CONTAINING"/>
    <property type="match status" value="1"/>
</dbReference>
<reference evidence="13" key="1">
    <citation type="submission" date="2025-08" db="UniProtKB">
        <authorList>
            <consortium name="RefSeq"/>
        </authorList>
    </citation>
    <scope>IDENTIFICATION</scope>
    <source>
        <tissue evidence="13">Gonads</tissue>
    </source>
</reference>
<evidence type="ECO:0000256" key="1">
    <source>
        <dbReference type="ARBA" id="ARBA00004123"/>
    </source>
</evidence>
<sequence>MSHKIPYTSDFNKLCRTCLNPLDTQQTFSIYKDILVAKHLSEITKVQFVHHPALSTDLCSKCYQQLKAAMDFKEQVQKVESQLKQIAVLLNEASKIAYVEVVEIVDGNSSVKDTNTQEASTQTEEDLQCTKDNESVLESSSVQKGDATVKIEYDSENNPSNEEGDASTETEEDLQCTKDNESVLESSSVQKGDATVKIENDIENNPFCNEEGDASTKTEEDLQCTKDNESVLESSSVQKGDAAVTIENDIENNPSNQEGYKVEAPPPRNPLACSYCEKVFTHRSNVLHHERSTHTKEKRHKCTECGAGFVRKRMLRRHINTHLNIMPFSCEICKKRYYSEHDLNRHKVIHDSERRYMCDVCSKTFKTSGNLWQHKQTHGEKAYQCEQCGYKASSWMLLRQHQTCHIEVKEFVCDICGMNFKSKIRLVNHRKLHFDHHSNKKNVQPKKRKCNVCDRFFANKYILHNHMLIHTNQKPHPCDICGKKFRFKGNIKKHKNSCHGSNESTHKTAESLM</sequence>
<keyword evidence="5 8" id="KW-0862">Zinc</keyword>
<evidence type="ECO:0000256" key="4">
    <source>
        <dbReference type="ARBA" id="ARBA00022771"/>
    </source>
</evidence>
<dbReference type="Pfam" id="PF00096">
    <property type="entry name" value="zf-C2H2"/>
    <property type="match status" value="4"/>
</dbReference>
<protein>
    <submittedName>
        <fullName evidence="13">Zinc finger protein 771-like isoform X1</fullName>
    </submittedName>
</protein>
<dbReference type="RefSeq" id="XP_030768331.1">
    <property type="nucleotide sequence ID" value="XM_030912471.1"/>
</dbReference>
<feature type="domain" description="C2H2-type" evidence="10">
    <location>
        <begin position="383"/>
        <end position="410"/>
    </location>
</feature>
<dbReference type="SMART" id="SM00868">
    <property type="entry name" value="zf-AD"/>
    <property type="match status" value="1"/>
</dbReference>
<dbReference type="Proteomes" id="UP000504635">
    <property type="component" value="Unplaced"/>
</dbReference>
<dbReference type="Gene3D" id="3.30.160.60">
    <property type="entry name" value="Classic Zinc Finger"/>
    <property type="match status" value="7"/>
</dbReference>
<feature type="compositionally biased region" description="Acidic residues" evidence="9">
    <location>
        <begin position="162"/>
        <end position="174"/>
    </location>
</feature>
<dbReference type="FunFam" id="3.30.160.60:FF:000100">
    <property type="entry name" value="Zinc finger 45-like"/>
    <property type="match status" value="1"/>
</dbReference>
<feature type="domain" description="ZAD" evidence="11">
    <location>
        <begin position="13"/>
        <end position="86"/>
    </location>
</feature>
<keyword evidence="6" id="KW-0539">Nucleus</keyword>
<dbReference type="FunFam" id="3.30.160.60:FF:000202">
    <property type="entry name" value="Zinc finger protein 574"/>
    <property type="match status" value="1"/>
</dbReference>
<feature type="compositionally biased region" description="Polar residues" evidence="9">
    <location>
        <begin position="111"/>
        <end position="122"/>
    </location>
</feature>
<dbReference type="Pfam" id="PF07776">
    <property type="entry name" value="zf-AD"/>
    <property type="match status" value="1"/>
</dbReference>
<dbReference type="InterPro" id="IPR013087">
    <property type="entry name" value="Znf_C2H2_type"/>
</dbReference>
<comment type="subcellular location">
    <subcellularLocation>
        <location evidence="1">Nucleus</location>
    </subcellularLocation>
</comment>
<feature type="domain" description="C2H2-type" evidence="10">
    <location>
        <begin position="271"/>
        <end position="299"/>
    </location>
</feature>
<dbReference type="GO" id="GO:0000981">
    <property type="term" value="F:DNA-binding transcription factor activity, RNA polymerase II-specific"/>
    <property type="evidence" value="ECO:0007669"/>
    <property type="project" value="TreeGrafter"/>
</dbReference>
<gene>
    <name evidence="13" type="primary">LOC115891874</name>
</gene>
<feature type="domain" description="C2H2-type" evidence="10">
    <location>
        <begin position="476"/>
        <end position="504"/>
    </location>
</feature>
<organism evidence="12 13">
    <name type="scientific">Sitophilus oryzae</name>
    <name type="common">Rice weevil</name>
    <name type="synonym">Curculio oryzae</name>
    <dbReference type="NCBI Taxonomy" id="7048"/>
    <lineage>
        <taxon>Eukaryota</taxon>
        <taxon>Metazoa</taxon>
        <taxon>Ecdysozoa</taxon>
        <taxon>Arthropoda</taxon>
        <taxon>Hexapoda</taxon>
        <taxon>Insecta</taxon>
        <taxon>Pterygota</taxon>
        <taxon>Neoptera</taxon>
        <taxon>Endopterygota</taxon>
        <taxon>Coleoptera</taxon>
        <taxon>Polyphaga</taxon>
        <taxon>Cucujiformia</taxon>
        <taxon>Curculionidae</taxon>
        <taxon>Dryophthorinae</taxon>
        <taxon>Sitophilus</taxon>
    </lineage>
</organism>
<proteinExistence type="predicted"/>
<evidence type="ECO:0000313" key="12">
    <source>
        <dbReference type="Proteomes" id="UP000504635"/>
    </source>
</evidence>
<dbReference type="InterPro" id="IPR012934">
    <property type="entry name" value="Znf_AD"/>
</dbReference>
<feature type="domain" description="C2H2-type" evidence="10">
    <location>
        <begin position="448"/>
        <end position="475"/>
    </location>
</feature>
<feature type="domain" description="C2H2-type" evidence="10">
    <location>
        <begin position="300"/>
        <end position="327"/>
    </location>
</feature>
<feature type="binding site" evidence="8">
    <location>
        <position position="15"/>
    </location>
    <ligand>
        <name>Zn(2+)</name>
        <dbReference type="ChEBI" id="CHEBI:29105"/>
    </ligand>
</feature>
<evidence type="ECO:0000256" key="6">
    <source>
        <dbReference type="ARBA" id="ARBA00023242"/>
    </source>
</evidence>
<feature type="domain" description="C2H2-type" evidence="10">
    <location>
        <begin position="328"/>
        <end position="355"/>
    </location>
</feature>
<dbReference type="PROSITE" id="PS51915">
    <property type="entry name" value="ZAD"/>
    <property type="match status" value="1"/>
</dbReference>
<keyword evidence="4 7" id="KW-0863">Zinc-finger</keyword>
<dbReference type="PANTHER" id="PTHR23226:SF416">
    <property type="entry name" value="FI01424P"/>
    <property type="match status" value="1"/>
</dbReference>
<evidence type="ECO:0000256" key="3">
    <source>
        <dbReference type="ARBA" id="ARBA00022737"/>
    </source>
</evidence>
<name>A0A6J2YYS5_SITOR</name>
<feature type="binding site" evidence="8">
    <location>
        <position position="59"/>
    </location>
    <ligand>
        <name>Zn(2+)</name>
        <dbReference type="ChEBI" id="CHEBI:29105"/>
    </ligand>
</feature>
<feature type="binding site" evidence="8">
    <location>
        <position position="18"/>
    </location>
    <ligand>
        <name>Zn(2+)</name>
        <dbReference type="ChEBI" id="CHEBI:29105"/>
    </ligand>
</feature>
<dbReference type="AlphaFoldDB" id="A0A6J2YYS5"/>
<dbReference type="Gene3D" id="3.40.1800.20">
    <property type="match status" value="1"/>
</dbReference>
<dbReference type="FunCoup" id="A0A6J2YYS5">
    <property type="interactions" value="280"/>
</dbReference>
<dbReference type="GeneID" id="115891874"/>
<evidence type="ECO:0000259" key="11">
    <source>
        <dbReference type="PROSITE" id="PS51915"/>
    </source>
</evidence>
<dbReference type="PROSITE" id="PS50157">
    <property type="entry name" value="ZINC_FINGER_C2H2_2"/>
    <property type="match status" value="8"/>
</dbReference>
<dbReference type="OrthoDB" id="8117402at2759"/>
<feature type="binding site" evidence="8">
    <location>
        <position position="62"/>
    </location>
    <ligand>
        <name>Zn(2+)</name>
        <dbReference type="ChEBI" id="CHEBI:29105"/>
    </ligand>
</feature>
<dbReference type="InterPro" id="IPR036236">
    <property type="entry name" value="Znf_C2H2_sf"/>
</dbReference>
<feature type="domain" description="C2H2-type" evidence="10">
    <location>
        <begin position="411"/>
        <end position="442"/>
    </location>
</feature>
<keyword evidence="3" id="KW-0677">Repeat</keyword>
<evidence type="ECO:0000256" key="9">
    <source>
        <dbReference type="SAM" id="MobiDB-lite"/>
    </source>
</evidence>
<evidence type="ECO:0000256" key="8">
    <source>
        <dbReference type="PROSITE-ProRule" id="PRU01263"/>
    </source>
</evidence>
<dbReference type="KEGG" id="soy:115891874"/>
<keyword evidence="12" id="KW-1185">Reference proteome</keyword>
<evidence type="ECO:0000256" key="2">
    <source>
        <dbReference type="ARBA" id="ARBA00022723"/>
    </source>
</evidence>
<dbReference type="Pfam" id="PF12874">
    <property type="entry name" value="zf-met"/>
    <property type="match status" value="1"/>
</dbReference>
<dbReference type="GO" id="GO:0008270">
    <property type="term" value="F:zinc ion binding"/>
    <property type="evidence" value="ECO:0007669"/>
    <property type="project" value="UniProtKB-UniRule"/>
</dbReference>
<dbReference type="GO" id="GO:0032502">
    <property type="term" value="P:developmental process"/>
    <property type="evidence" value="ECO:0007669"/>
    <property type="project" value="UniProtKB-ARBA"/>
</dbReference>
<dbReference type="InParanoid" id="A0A6J2YYS5"/>
<dbReference type="GO" id="GO:0000978">
    <property type="term" value="F:RNA polymerase II cis-regulatory region sequence-specific DNA binding"/>
    <property type="evidence" value="ECO:0007669"/>
    <property type="project" value="TreeGrafter"/>
</dbReference>
<evidence type="ECO:0000313" key="13">
    <source>
        <dbReference type="RefSeq" id="XP_030768331.1"/>
    </source>
</evidence>
<dbReference type="SMART" id="SM00355">
    <property type="entry name" value="ZnF_C2H2"/>
    <property type="match status" value="8"/>
</dbReference>
<dbReference type="GO" id="GO:0005634">
    <property type="term" value="C:nucleus"/>
    <property type="evidence" value="ECO:0007669"/>
    <property type="project" value="UniProtKB-SubCell"/>
</dbReference>
<feature type="domain" description="C2H2-type" evidence="10">
    <location>
        <begin position="356"/>
        <end position="383"/>
    </location>
</feature>